<evidence type="ECO:0000313" key="3">
    <source>
        <dbReference type="Proteomes" id="UP000887560"/>
    </source>
</evidence>
<keyword evidence="1" id="KW-1015">Disulfide bond</keyword>
<sequence>MLRLDTCRSSEIICSEPPLNASFSKQKYSPEFFLSPQLDRKTNKNLFGSVAFYVCPEGTIPRGNRNFAICAEDGEWTENINLACLLNGCPPFHLNFGNFTKVWTPLFSFAQIKCQEGFNLEKRIPQCILTKNTKIPVWDYVDLNICGQIIKAFIARLAILLSDE</sequence>
<protein>
    <submittedName>
        <fullName evidence="4">Sushi domain-containing protein</fullName>
    </submittedName>
</protein>
<dbReference type="AlphaFoldDB" id="A0A915NMV3"/>
<dbReference type="Proteomes" id="UP000887560">
    <property type="component" value="Unplaced"/>
</dbReference>
<dbReference type="InterPro" id="IPR035976">
    <property type="entry name" value="Sushi/SCR/CCP_sf"/>
</dbReference>
<reference evidence="4" key="1">
    <citation type="submission" date="2022-11" db="UniProtKB">
        <authorList>
            <consortium name="WormBaseParasite"/>
        </authorList>
    </citation>
    <scope>IDENTIFICATION</scope>
</reference>
<evidence type="ECO:0000259" key="2">
    <source>
        <dbReference type="Pfam" id="PF00084"/>
    </source>
</evidence>
<feature type="domain" description="Sushi" evidence="2">
    <location>
        <begin position="40"/>
        <end position="79"/>
    </location>
</feature>
<dbReference type="WBParaSite" id="scf7180000420254.g5008">
    <property type="protein sequence ID" value="scf7180000420254.g5008"/>
    <property type="gene ID" value="scf7180000420254.g5008"/>
</dbReference>
<organism evidence="3 4">
    <name type="scientific">Meloidogyne floridensis</name>
    <dbReference type="NCBI Taxonomy" id="298350"/>
    <lineage>
        <taxon>Eukaryota</taxon>
        <taxon>Metazoa</taxon>
        <taxon>Ecdysozoa</taxon>
        <taxon>Nematoda</taxon>
        <taxon>Chromadorea</taxon>
        <taxon>Rhabditida</taxon>
        <taxon>Tylenchina</taxon>
        <taxon>Tylenchomorpha</taxon>
        <taxon>Tylenchoidea</taxon>
        <taxon>Meloidogynidae</taxon>
        <taxon>Meloidogyninae</taxon>
        <taxon>Meloidogyne</taxon>
    </lineage>
</organism>
<name>A0A915NMV3_9BILA</name>
<dbReference type="InterPro" id="IPR000436">
    <property type="entry name" value="Sushi_SCR_CCP_dom"/>
</dbReference>
<evidence type="ECO:0000313" key="4">
    <source>
        <dbReference type="WBParaSite" id="scf7180000420254.g5008"/>
    </source>
</evidence>
<proteinExistence type="predicted"/>
<keyword evidence="3" id="KW-1185">Reference proteome</keyword>
<evidence type="ECO:0000256" key="1">
    <source>
        <dbReference type="ARBA" id="ARBA00023157"/>
    </source>
</evidence>
<dbReference type="Gene3D" id="2.10.70.10">
    <property type="entry name" value="Complement Module, domain 1"/>
    <property type="match status" value="1"/>
</dbReference>
<dbReference type="Pfam" id="PF00084">
    <property type="entry name" value="Sushi"/>
    <property type="match status" value="1"/>
</dbReference>
<accession>A0A915NMV3</accession>
<dbReference type="SUPFAM" id="SSF57535">
    <property type="entry name" value="Complement control module/SCR domain"/>
    <property type="match status" value="1"/>
</dbReference>